<gene>
    <name evidence="10" type="ORF">SAMN04487944_10615</name>
</gene>
<dbReference type="PANTHER" id="PTHR32089">
    <property type="entry name" value="METHYL-ACCEPTING CHEMOTAXIS PROTEIN MCPB"/>
    <property type="match status" value="1"/>
</dbReference>
<dbReference type="Pfam" id="PF00672">
    <property type="entry name" value="HAMP"/>
    <property type="match status" value="1"/>
</dbReference>
<evidence type="ECO:0000313" key="10">
    <source>
        <dbReference type="EMBL" id="SER54927.1"/>
    </source>
</evidence>
<name>A0A1H9Q381_9BACI</name>
<dbReference type="InterPro" id="IPR004089">
    <property type="entry name" value="MCPsignal_dom"/>
</dbReference>
<dbReference type="Pfam" id="PF00015">
    <property type="entry name" value="MCPsignal"/>
    <property type="match status" value="1"/>
</dbReference>
<dbReference type="PROSITE" id="PS50885">
    <property type="entry name" value="HAMP"/>
    <property type="match status" value="1"/>
</dbReference>
<dbReference type="InterPro" id="IPR003660">
    <property type="entry name" value="HAMP_dom"/>
</dbReference>
<dbReference type="SMART" id="SM00304">
    <property type="entry name" value="HAMP"/>
    <property type="match status" value="1"/>
</dbReference>
<dbReference type="Proteomes" id="UP000199687">
    <property type="component" value="Unassembled WGS sequence"/>
</dbReference>
<dbReference type="PROSITE" id="PS50111">
    <property type="entry name" value="CHEMOTAXIS_TRANSDUC_2"/>
    <property type="match status" value="1"/>
</dbReference>
<feature type="domain" description="HAMP" evidence="9">
    <location>
        <begin position="214"/>
        <end position="272"/>
    </location>
</feature>
<dbReference type="PANTHER" id="PTHR32089:SF112">
    <property type="entry name" value="LYSOZYME-LIKE PROTEIN-RELATED"/>
    <property type="match status" value="1"/>
</dbReference>
<feature type="transmembrane region" description="Helical" evidence="7">
    <location>
        <begin position="192"/>
        <end position="212"/>
    </location>
</feature>
<evidence type="ECO:0000259" key="9">
    <source>
        <dbReference type="PROSITE" id="PS50885"/>
    </source>
</evidence>
<comment type="similarity">
    <text evidence="5">Belongs to the methyl-accepting chemotaxis (MCP) protein family.</text>
</comment>
<evidence type="ECO:0000256" key="3">
    <source>
        <dbReference type="ARBA" id="ARBA00023136"/>
    </source>
</evidence>
<evidence type="ECO:0000256" key="6">
    <source>
        <dbReference type="PROSITE-ProRule" id="PRU00284"/>
    </source>
</evidence>
<dbReference type="RefSeq" id="WP_089740266.1">
    <property type="nucleotide sequence ID" value="NZ_FOGL01000006.1"/>
</dbReference>
<organism evidence="10 11">
    <name type="scientific">Gracilibacillus ureilyticus</name>
    <dbReference type="NCBI Taxonomy" id="531814"/>
    <lineage>
        <taxon>Bacteria</taxon>
        <taxon>Bacillati</taxon>
        <taxon>Bacillota</taxon>
        <taxon>Bacilli</taxon>
        <taxon>Bacillales</taxon>
        <taxon>Bacillaceae</taxon>
        <taxon>Gracilibacillus</taxon>
    </lineage>
</organism>
<dbReference type="GO" id="GO:0007165">
    <property type="term" value="P:signal transduction"/>
    <property type="evidence" value="ECO:0007669"/>
    <property type="project" value="UniProtKB-KW"/>
</dbReference>
<dbReference type="Gene3D" id="6.10.340.10">
    <property type="match status" value="1"/>
</dbReference>
<evidence type="ECO:0000256" key="2">
    <source>
        <dbReference type="ARBA" id="ARBA00022475"/>
    </source>
</evidence>
<reference evidence="10 11" key="1">
    <citation type="submission" date="2016-10" db="EMBL/GenBank/DDBJ databases">
        <authorList>
            <person name="de Groot N.N."/>
        </authorList>
    </citation>
    <scope>NUCLEOTIDE SEQUENCE [LARGE SCALE GENOMIC DNA]</scope>
    <source>
        <strain evidence="10 11">CGMCC 1.7727</strain>
    </source>
</reference>
<evidence type="ECO:0000256" key="5">
    <source>
        <dbReference type="ARBA" id="ARBA00029447"/>
    </source>
</evidence>
<dbReference type="OrthoDB" id="9760371at2"/>
<dbReference type="EMBL" id="FOGL01000006">
    <property type="protein sequence ID" value="SER54927.1"/>
    <property type="molecule type" value="Genomic_DNA"/>
</dbReference>
<dbReference type="AlphaFoldDB" id="A0A1H9Q381"/>
<evidence type="ECO:0000256" key="1">
    <source>
        <dbReference type="ARBA" id="ARBA00004236"/>
    </source>
</evidence>
<dbReference type="SMART" id="SM00283">
    <property type="entry name" value="MA"/>
    <property type="match status" value="1"/>
</dbReference>
<protein>
    <submittedName>
        <fullName evidence="10">Methyl-accepting chemotaxis protein</fullName>
    </submittedName>
</protein>
<keyword evidence="3 7" id="KW-0472">Membrane</keyword>
<evidence type="ECO:0000256" key="4">
    <source>
        <dbReference type="ARBA" id="ARBA00023224"/>
    </source>
</evidence>
<dbReference type="STRING" id="531814.SAMN04487944_10615"/>
<feature type="domain" description="Methyl-accepting transducer" evidence="8">
    <location>
        <begin position="277"/>
        <end position="535"/>
    </location>
</feature>
<dbReference type="Gene3D" id="1.10.287.950">
    <property type="entry name" value="Methyl-accepting chemotaxis protein"/>
    <property type="match status" value="1"/>
</dbReference>
<dbReference type="CDD" id="cd06225">
    <property type="entry name" value="HAMP"/>
    <property type="match status" value="1"/>
</dbReference>
<dbReference type="GO" id="GO:0005886">
    <property type="term" value="C:plasma membrane"/>
    <property type="evidence" value="ECO:0007669"/>
    <property type="project" value="UniProtKB-SubCell"/>
</dbReference>
<keyword evidence="7" id="KW-0812">Transmembrane</keyword>
<proteinExistence type="inferred from homology"/>
<evidence type="ECO:0000259" key="8">
    <source>
        <dbReference type="PROSITE" id="PS50111"/>
    </source>
</evidence>
<dbReference type="SUPFAM" id="SSF58104">
    <property type="entry name" value="Methyl-accepting chemotaxis protein (MCP) signaling domain"/>
    <property type="match status" value="1"/>
</dbReference>
<sequence length="580" mass="64322">MRKSIARRILFILIFLTFLFAINTALSGVTNSQVQLSANIMSNYFLNLENQKAVLAEEMSQIELSIQTYLLDENSNNNAKSESVLSSVQNANEISAELAEITEDFSVESMSNTLENAFKPYFEDLGSYLELAGSIAEEIAEDNEESVNQSYLTLQTLAAEMNTSKRNFQEVLEESIAHEKSLIQSRVSRSTAIIWGMAILFIISAGIAFLITRRTITVPLKKVNNSLHDIIHKLENNEGDLTVRIESKSHDEIGQMTNGINRFLDTLQNAMISIKSGSNTINTSTENISNHIEGSKNSTTQISIALNELSASMEEISSTIQTIDDGAQNILADANVIAGDAKENSDHVGRIVERADQISEKSVESKDQTSTIIKGIKQTMTQSIEKSRSVEKINDLTTNILDISYQTDLLALNASIEAARAGEAGKGFAVVAEEVRKLAEITKKTANDIQSINTLVTESVEELAENSNKILSYITDTVLDDYDEFVNIAENYKDDMETIDEMLGRFSKKSDDLRRISNNMAIGIQEITMAIEESVNVVLESNENTSTLLESVTTISDEANHNREIVYDLNKQVNKFRKVE</sequence>
<evidence type="ECO:0000256" key="7">
    <source>
        <dbReference type="SAM" id="Phobius"/>
    </source>
</evidence>
<keyword evidence="7" id="KW-1133">Transmembrane helix</keyword>
<keyword evidence="11" id="KW-1185">Reference proteome</keyword>
<keyword evidence="2" id="KW-1003">Cell membrane</keyword>
<evidence type="ECO:0000313" key="11">
    <source>
        <dbReference type="Proteomes" id="UP000199687"/>
    </source>
</evidence>
<comment type="subcellular location">
    <subcellularLocation>
        <location evidence="1">Cell membrane</location>
    </subcellularLocation>
</comment>
<keyword evidence="4 6" id="KW-0807">Transducer</keyword>
<accession>A0A1H9Q381</accession>